<accession>A0A504Z3J6</accession>
<keyword evidence="13" id="KW-1185">Reference proteome</keyword>
<dbReference type="GO" id="GO:0005741">
    <property type="term" value="C:mitochondrial outer membrane"/>
    <property type="evidence" value="ECO:0007669"/>
    <property type="project" value="UniProtKB-SubCell"/>
</dbReference>
<feature type="repeat" description="Solcar" evidence="9">
    <location>
        <begin position="147"/>
        <end position="235"/>
    </location>
</feature>
<evidence type="ECO:0000256" key="1">
    <source>
        <dbReference type="ARBA" id="ARBA00004374"/>
    </source>
</evidence>
<dbReference type="STRING" id="46835.A0A504Z3J6"/>
<evidence type="ECO:0000256" key="8">
    <source>
        <dbReference type="ARBA" id="ARBA00023136"/>
    </source>
</evidence>
<evidence type="ECO:0000256" key="9">
    <source>
        <dbReference type="PROSITE-ProRule" id="PRU00282"/>
    </source>
</evidence>
<reference evidence="12 13" key="1">
    <citation type="submission" date="2019-04" db="EMBL/GenBank/DDBJ databases">
        <title>Annotation for the trematode Fasciola gigantica.</title>
        <authorList>
            <person name="Choi Y.-J."/>
        </authorList>
    </citation>
    <scope>NUCLEOTIDE SEQUENCE [LARGE SCALE GENOMIC DNA]</scope>
    <source>
        <strain evidence="12">Uganda_cow_1</strain>
    </source>
</reference>
<comment type="caution">
    <text evidence="12">The sequence shown here is derived from an EMBL/GenBank/DDBJ whole genome shotgun (WGS) entry which is preliminary data.</text>
</comment>
<protein>
    <submittedName>
        <fullName evidence="12">Mitochondrial carrier 2</fullName>
    </submittedName>
</protein>
<evidence type="ECO:0000313" key="12">
    <source>
        <dbReference type="EMBL" id="TPP65087.1"/>
    </source>
</evidence>
<gene>
    <name evidence="12" type="ORF">FGIG_04532</name>
</gene>
<feature type="transmembrane region" description="Helical" evidence="11">
    <location>
        <begin position="215"/>
        <end position="237"/>
    </location>
</feature>
<evidence type="ECO:0000256" key="3">
    <source>
        <dbReference type="ARBA" id="ARBA00022692"/>
    </source>
</evidence>
<dbReference type="SUPFAM" id="SSF103506">
    <property type="entry name" value="Mitochondrial carrier"/>
    <property type="match status" value="1"/>
</dbReference>
<keyword evidence="3 9" id="KW-0812">Transmembrane</keyword>
<keyword evidence="7" id="KW-0496">Mitochondrion</keyword>
<evidence type="ECO:0000256" key="2">
    <source>
        <dbReference type="ARBA" id="ARBA00006375"/>
    </source>
</evidence>
<feature type="transmembrane region" description="Helical" evidence="11">
    <location>
        <begin position="99"/>
        <end position="118"/>
    </location>
</feature>
<evidence type="ECO:0000256" key="5">
    <source>
        <dbReference type="ARBA" id="ARBA00022787"/>
    </source>
</evidence>
<evidence type="ECO:0000256" key="4">
    <source>
        <dbReference type="ARBA" id="ARBA00022737"/>
    </source>
</evidence>
<dbReference type="EMBL" id="SUNJ01003644">
    <property type="protein sequence ID" value="TPP65087.1"/>
    <property type="molecule type" value="Genomic_DNA"/>
</dbReference>
<organism evidence="12 13">
    <name type="scientific">Fasciola gigantica</name>
    <name type="common">Giant liver fluke</name>
    <dbReference type="NCBI Taxonomy" id="46835"/>
    <lineage>
        <taxon>Eukaryota</taxon>
        <taxon>Metazoa</taxon>
        <taxon>Spiralia</taxon>
        <taxon>Lophotrochozoa</taxon>
        <taxon>Platyhelminthes</taxon>
        <taxon>Trematoda</taxon>
        <taxon>Digenea</taxon>
        <taxon>Plagiorchiida</taxon>
        <taxon>Echinostomata</taxon>
        <taxon>Echinostomatoidea</taxon>
        <taxon>Fasciolidae</taxon>
        <taxon>Fasciola</taxon>
    </lineage>
</organism>
<proteinExistence type="inferred from homology"/>
<dbReference type="InterPro" id="IPR018108">
    <property type="entry name" value="MCP_transmembrane"/>
</dbReference>
<keyword evidence="10" id="KW-0813">Transport</keyword>
<evidence type="ECO:0000256" key="10">
    <source>
        <dbReference type="RuleBase" id="RU000488"/>
    </source>
</evidence>
<keyword evidence="8 9" id="KW-0472">Membrane</keyword>
<dbReference type="PANTHER" id="PTHR10780:SF18">
    <property type="entry name" value="LD43650P"/>
    <property type="match status" value="1"/>
</dbReference>
<comment type="similarity">
    <text evidence="2 10">Belongs to the mitochondrial carrier (TC 2.A.29) family.</text>
</comment>
<evidence type="ECO:0000256" key="6">
    <source>
        <dbReference type="ARBA" id="ARBA00022989"/>
    </source>
</evidence>
<keyword evidence="4" id="KW-0677">Repeat</keyword>
<evidence type="ECO:0000313" key="13">
    <source>
        <dbReference type="Proteomes" id="UP000316759"/>
    </source>
</evidence>
<dbReference type="Gene3D" id="1.50.40.10">
    <property type="entry name" value="Mitochondrial carrier domain"/>
    <property type="match status" value="1"/>
</dbReference>
<evidence type="ECO:0000256" key="11">
    <source>
        <dbReference type="SAM" id="Phobius"/>
    </source>
</evidence>
<dbReference type="Pfam" id="PF00153">
    <property type="entry name" value="Mito_carr"/>
    <property type="match status" value="1"/>
</dbReference>
<dbReference type="Proteomes" id="UP000316759">
    <property type="component" value="Unassembled WGS sequence"/>
</dbReference>
<dbReference type="PANTHER" id="PTHR10780">
    <property type="entry name" value="MITOCHONDRIAL CARRIER HOMOLOG"/>
    <property type="match status" value="1"/>
</dbReference>
<dbReference type="OrthoDB" id="10253709at2759"/>
<dbReference type="AlphaFoldDB" id="A0A504Z3J6"/>
<keyword evidence="6 11" id="KW-1133">Transmembrane helix</keyword>
<evidence type="ECO:0000256" key="7">
    <source>
        <dbReference type="ARBA" id="ARBA00023128"/>
    </source>
</evidence>
<sequence>MRCASIQIYLNQHFHYFAAPFVELLIMAEVVQFAYDYAIPTVTSTLLHPLVYARTMMMLGYEPEPPVLRPVLYTLVNKNYRRLVYPNIFSYLSRLREDVGLFCLFTTGLPASIVGAYIKSYSTERVMERFTGCAFKKTFYVTNQGVRVFLIETSKLTAARALGVTVSYPFQVIMVRQMAEFLGTDGSYSNFLFAIPRIIKEEGILSLFNGLIPRLLGEIITVWMISCFVYVLNQYVFTKNVDPSLKEHTPMIASMIVSNTTHPLTVTSSVMAVSGSRLEIALPFKNWWDCYQFLSHRGALSRGSSLFFRYAPTQ</sequence>
<dbReference type="InterPro" id="IPR023395">
    <property type="entry name" value="MCP_dom_sf"/>
</dbReference>
<keyword evidence="5" id="KW-1000">Mitochondrion outer membrane</keyword>
<name>A0A504Z3J6_FASGI</name>
<dbReference type="PROSITE" id="PS50920">
    <property type="entry name" value="SOLCAR"/>
    <property type="match status" value="1"/>
</dbReference>
<comment type="subcellular location">
    <subcellularLocation>
        <location evidence="1">Mitochondrion outer membrane</location>
        <topology evidence="1">Multi-pass membrane protein</topology>
    </subcellularLocation>
</comment>